<proteinExistence type="predicted"/>
<gene>
    <name evidence="1" type="ORF">HWQ67_06535</name>
</gene>
<name>A0ABS6RZJ8_9BACT</name>
<dbReference type="Gene3D" id="3.30.160.250">
    <property type="match status" value="1"/>
</dbReference>
<dbReference type="Proteomes" id="UP001196980">
    <property type="component" value="Unassembled WGS sequence"/>
</dbReference>
<dbReference type="SUPFAM" id="SSF143100">
    <property type="entry name" value="TTHA1013/TTHA0281-like"/>
    <property type="match status" value="1"/>
</dbReference>
<reference evidence="1 2" key="1">
    <citation type="journal article" date="2020" name="J Geophys Res Biogeosci">
        <title>Magnetotaxis as an Adaptation to Enable Bacterial Shuttling of Microbial Sulfur and Sulfur Cycling Across Aquatic Oxic#Anoxic Interfaces.</title>
        <authorList>
            <person name="Li J."/>
            <person name="Liu P."/>
            <person name="Wang J."/>
            <person name="Roberts A.P."/>
            <person name="Pan Y."/>
        </authorList>
    </citation>
    <scope>NUCLEOTIDE SEQUENCE [LARGE SCALE GENOMIC DNA]</scope>
    <source>
        <strain evidence="1 2">MYR-1_YQ</strain>
    </source>
</reference>
<evidence type="ECO:0008006" key="3">
    <source>
        <dbReference type="Google" id="ProtNLM"/>
    </source>
</evidence>
<sequence>MKIKASFVCHDQWWIAWTDDVPGAMTQGKTIEEARENLIDAVREMQMPCDIDKLPKLEVFVEEMEV</sequence>
<dbReference type="EMBL" id="JABXWD010000085">
    <property type="protein sequence ID" value="MBV6341238.1"/>
    <property type="molecule type" value="Genomic_DNA"/>
</dbReference>
<dbReference type="InterPro" id="IPR035069">
    <property type="entry name" value="TTHA1013/TTHA0281-like"/>
</dbReference>
<dbReference type="RefSeq" id="WP_218251867.1">
    <property type="nucleotide sequence ID" value="NZ_JABXWD010000085.1"/>
</dbReference>
<organism evidence="1 2">
    <name type="scientific">Candidatus Magnetobacterium casense</name>
    <dbReference type="NCBI Taxonomy" id="1455061"/>
    <lineage>
        <taxon>Bacteria</taxon>
        <taxon>Pseudomonadati</taxon>
        <taxon>Nitrospirota</taxon>
        <taxon>Thermodesulfovibrionia</taxon>
        <taxon>Thermodesulfovibrionales</taxon>
        <taxon>Candidatus Magnetobacteriaceae</taxon>
        <taxon>Candidatus Magnetobacterium</taxon>
    </lineage>
</organism>
<keyword evidence="2" id="KW-1185">Reference proteome</keyword>
<evidence type="ECO:0000313" key="1">
    <source>
        <dbReference type="EMBL" id="MBV6341238.1"/>
    </source>
</evidence>
<comment type="caution">
    <text evidence="1">The sequence shown here is derived from an EMBL/GenBank/DDBJ whole genome shotgun (WGS) entry which is preliminary data.</text>
</comment>
<evidence type="ECO:0000313" key="2">
    <source>
        <dbReference type="Proteomes" id="UP001196980"/>
    </source>
</evidence>
<accession>A0ABS6RZJ8</accession>
<protein>
    <recommendedName>
        <fullName evidence="3">HicB-like antitoxin of toxin-antitoxin system domain-containing protein</fullName>
    </recommendedName>
</protein>